<dbReference type="Proteomes" id="UP001189429">
    <property type="component" value="Unassembled WGS sequence"/>
</dbReference>
<organism evidence="2 3">
    <name type="scientific">Prorocentrum cordatum</name>
    <dbReference type="NCBI Taxonomy" id="2364126"/>
    <lineage>
        <taxon>Eukaryota</taxon>
        <taxon>Sar</taxon>
        <taxon>Alveolata</taxon>
        <taxon>Dinophyceae</taxon>
        <taxon>Prorocentrales</taxon>
        <taxon>Prorocentraceae</taxon>
        <taxon>Prorocentrum</taxon>
    </lineage>
</organism>
<dbReference type="PROSITE" id="PS51375">
    <property type="entry name" value="PPR"/>
    <property type="match status" value="1"/>
</dbReference>
<sequence>MREAKLEPDAISYNAGISACEKGERWQRALALLREMREAKLEPTIIWATLLRSARVRDAASGGMRCPCSARCGSAIWRRMGSLTAWALQRMRGRLRPRQDSQAIIGSAFRVFECLAKRCACGNMLGKLCNYVDGHPHVEVGSVFQYSRKPRVGDHYISRPGWLQRWDQNM</sequence>
<protein>
    <recommendedName>
        <fullName evidence="4">Pentatricopeptide repeat-containing protein</fullName>
    </recommendedName>
</protein>
<dbReference type="PROSITE" id="PS51257">
    <property type="entry name" value="PROKAR_LIPOPROTEIN"/>
    <property type="match status" value="1"/>
</dbReference>
<evidence type="ECO:0008006" key="4">
    <source>
        <dbReference type="Google" id="ProtNLM"/>
    </source>
</evidence>
<name>A0ABN9Y2L3_9DINO</name>
<gene>
    <name evidence="2" type="ORF">PCOR1329_LOCUS81096</name>
</gene>
<evidence type="ECO:0000256" key="1">
    <source>
        <dbReference type="PROSITE-ProRule" id="PRU00708"/>
    </source>
</evidence>
<accession>A0ABN9Y2L3</accession>
<keyword evidence="3" id="KW-1185">Reference proteome</keyword>
<dbReference type="EMBL" id="CAUYUJ010021548">
    <property type="protein sequence ID" value="CAK0905364.1"/>
    <property type="molecule type" value="Genomic_DNA"/>
</dbReference>
<comment type="caution">
    <text evidence="2">The sequence shown here is derived from an EMBL/GenBank/DDBJ whole genome shotgun (WGS) entry which is preliminary data.</text>
</comment>
<feature type="repeat" description="PPR" evidence="1">
    <location>
        <begin position="9"/>
        <end position="43"/>
    </location>
</feature>
<dbReference type="InterPro" id="IPR011990">
    <property type="entry name" value="TPR-like_helical_dom_sf"/>
</dbReference>
<proteinExistence type="predicted"/>
<evidence type="ECO:0000313" key="2">
    <source>
        <dbReference type="EMBL" id="CAK0905364.1"/>
    </source>
</evidence>
<dbReference type="InterPro" id="IPR002885">
    <property type="entry name" value="PPR_rpt"/>
</dbReference>
<evidence type="ECO:0000313" key="3">
    <source>
        <dbReference type="Proteomes" id="UP001189429"/>
    </source>
</evidence>
<dbReference type="NCBIfam" id="TIGR00756">
    <property type="entry name" value="PPR"/>
    <property type="match status" value="1"/>
</dbReference>
<reference evidence="2" key="1">
    <citation type="submission" date="2023-10" db="EMBL/GenBank/DDBJ databases">
        <authorList>
            <person name="Chen Y."/>
            <person name="Shah S."/>
            <person name="Dougan E. K."/>
            <person name="Thang M."/>
            <person name="Chan C."/>
        </authorList>
    </citation>
    <scope>NUCLEOTIDE SEQUENCE [LARGE SCALE GENOMIC DNA]</scope>
</reference>
<dbReference type="Gene3D" id="1.25.40.10">
    <property type="entry name" value="Tetratricopeptide repeat domain"/>
    <property type="match status" value="1"/>
</dbReference>